<dbReference type="Proteomes" id="UP000499080">
    <property type="component" value="Unassembled WGS sequence"/>
</dbReference>
<evidence type="ECO:0000259" key="1">
    <source>
        <dbReference type="Pfam" id="PF20700"/>
    </source>
</evidence>
<feature type="domain" description="Mutator-like transposase" evidence="1">
    <location>
        <begin position="53"/>
        <end position="151"/>
    </location>
</feature>
<proteinExistence type="predicted"/>
<protein>
    <recommendedName>
        <fullName evidence="1">Mutator-like transposase domain-containing protein</fullName>
    </recommendedName>
</protein>
<accession>A0A4Y2UC97</accession>
<sequence length="152" mass="17201">MQKAAKEAIFDNNSDNNIAVAVAGTWQKRGYTSHNGVVTVTGVDTGKLYNGDERCVQNIFKRSLTFQNACYTKYLGDGDSKAFDAITEENIYGDEFQVEKLECIGHVMKRMGSRLRRLKEKMKGQLLSDGKRISENNRLTDSQIDKIQNYYA</sequence>
<dbReference type="AlphaFoldDB" id="A0A4Y2UC97"/>
<gene>
    <name evidence="2" type="ORF">AVEN_252950_1</name>
</gene>
<dbReference type="EMBL" id="BGPR01035353">
    <property type="protein sequence ID" value="GBO10153.1"/>
    <property type="molecule type" value="Genomic_DNA"/>
</dbReference>
<keyword evidence="3" id="KW-1185">Reference proteome</keyword>
<organism evidence="2 3">
    <name type="scientific">Araneus ventricosus</name>
    <name type="common">Orbweaver spider</name>
    <name type="synonym">Epeira ventricosa</name>
    <dbReference type="NCBI Taxonomy" id="182803"/>
    <lineage>
        <taxon>Eukaryota</taxon>
        <taxon>Metazoa</taxon>
        <taxon>Ecdysozoa</taxon>
        <taxon>Arthropoda</taxon>
        <taxon>Chelicerata</taxon>
        <taxon>Arachnida</taxon>
        <taxon>Araneae</taxon>
        <taxon>Araneomorphae</taxon>
        <taxon>Entelegynae</taxon>
        <taxon>Araneoidea</taxon>
        <taxon>Araneidae</taxon>
        <taxon>Araneus</taxon>
    </lineage>
</organism>
<comment type="caution">
    <text evidence="2">The sequence shown here is derived from an EMBL/GenBank/DDBJ whole genome shotgun (WGS) entry which is preliminary data.</text>
</comment>
<name>A0A4Y2UC97_ARAVE</name>
<evidence type="ECO:0000313" key="3">
    <source>
        <dbReference type="Proteomes" id="UP000499080"/>
    </source>
</evidence>
<dbReference type="Pfam" id="PF20700">
    <property type="entry name" value="Mutator"/>
    <property type="match status" value="1"/>
</dbReference>
<dbReference type="InterPro" id="IPR049012">
    <property type="entry name" value="Mutator_transp_dom"/>
</dbReference>
<evidence type="ECO:0000313" key="2">
    <source>
        <dbReference type="EMBL" id="GBO10153.1"/>
    </source>
</evidence>
<reference evidence="2 3" key="1">
    <citation type="journal article" date="2019" name="Sci. Rep.">
        <title>Orb-weaving spider Araneus ventricosus genome elucidates the spidroin gene catalogue.</title>
        <authorList>
            <person name="Kono N."/>
            <person name="Nakamura H."/>
            <person name="Ohtoshi R."/>
            <person name="Moran D.A.P."/>
            <person name="Shinohara A."/>
            <person name="Yoshida Y."/>
            <person name="Fujiwara M."/>
            <person name="Mori M."/>
            <person name="Tomita M."/>
            <person name="Arakawa K."/>
        </authorList>
    </citation>
    <scope>NUCLEOTIDE SEQUENCE [LARGE SCALE GENOMIC DNA]</scope>
</reference>